<proteinExistence type="predicted"/>
<feature type="transmembrane region" description="Helical" evidence="6">
    <location>
        <begin position="12"/>
        <end position="28"/>
    </location>
</feature>
<evidence type="ECO:0000256" key="3">
    <source>
        <dbReference type="ARBA" id="ARBA00022692"/>
    </source>
</evidence>
<dbReference type="AlphaFoldDB" id="A0AAN5VQH4"/>
<evidence type="ECO:0000256" key="5">
    <source>
        <dbReference type="ARBA" id="ARBA00023136"/>
    </source>
</evidence>
<keyword evidence="5 6" id="KW-0472">Membrane</keyword>
<dbReference type="Proteomes" id="UP000878956">
    <property type="component" value="Unassembled WGS sequence"/>
</dbReference>
<dbReference type="GO" id="GO:0022857">
    <property type="term" value="F:transmembrane transporter activity"/>
    <property type="evidence" value="ECO:0007669"/>
    <property type="project" value="InterPro"/>
</dbReference>
<accession>A0AAN5VQH4</accession>
<comment type="subcellular location">
    <subcellularLocation>
        <location evidence="1">Cell membrane</location>
        <topology evidence="1">Multi-pass membrane protein</topology>
    </subcellularLocation>
</comment>
<evidence type="ECO:0000256" key="1">
    <source>
        <dbReference type="ARBA" id="ARBA00004651"/>
    </source>
</evidence>
<reference evidence="8" key="1">
    <citation type="journal article" date="2018" name="Genome Biol.">
        <title>SKESA: strategic k-mer extension for scrupulous assemblies.</title>
        <authorList>
            <person name="Souvorov A."/>
            <person name="Agarwala R."/>
            <person name="Lipman D.J."/>
        </authorList>
    </citation>
    <scope>NUCLEOTIDE SEQUENCE</scope>
    <source>
        <strain evidence="8">HN1000</strain>
    </source>
</reference>
<dbReference type="GO" id="GO:0005886">
    <property type="term" value="C:plasma membrane"/>
    <property type="evidence" value="ECO:0007669"/>
    <property type="project" value="UniProtKB-SubCell"/>
</dbReference>
<dbReference type="InterPro" id="IPR001851">
    <property type="entry name" value="ABC_transp_permease"/>
</dbReference>
<feature type="non-terminal residue" evidence="8">
    <location>
        <position position="84"/>
    </location>
</feature>
<reference evidence="8" key="2">
    <citation type="submission" date="2021-06" db="EMBL/GenBank/DDBJ databases">
        <authorList>
            <consortium name="NCBI Pathogen Detection Project"/>
        </authorList>
    </citation>
    <scope>NUCLEOTIDE SEQUENCE</scope>
    <source>
        <strain evidence="8">HN1000</strain>
    </source>
</reference>
<evidence type="ECO:0000313" key="9">
    <source>
        <dbReference type="Proteomes" id="UP000878956"/>
    </source>
</evidence>
<evidence type="ECO:0000256" key="2">
    <source>
        <dbReference type="ARBA" id="ARBA00022475"/>
    </source>
</evidence>
<comment type="caution">
    <text evidence="8">The sequence shown here is derived from an EMBL/GenBank/DDBJ whole genome shotgun (WGS) entry which is preliminary data.</text>
</comment>
<name>A0AAN5VQH4_CLODI</name>
<evidence type="ECO:0000313" key="8">
    <source>
        <dbReference type="EMBL" id="HBH1544613.1"/>
    </source>
</evidence>
<gene>
    <name evidence="7" type="ORF">KRM00_002923</name>
    <name evidence="8" type="ORF">KRM00_004171</name>
</gene>
<feature type="transmembrane region" description="Helical" evidence="6">
    <location>
        <begin position="57"/>
        <end position="79"/>
    </location>
</feature>
<evidence type="ECO:0000313" key="7">
    <source>
        <dbReference type="EMBL" id="HBH1543396.1"/>
    </source>
</evidence>
<evidence type="ECO:0000256" key="4">
    <source>
        <dbReference type="ARBA" id="ARBA00022989"/>
    </source>
</evidence>
<protein>
    <submittedName>
        <fullName evidence="8">ABC transporter permease</fullName>
    </submittedName>
</protein>
<keyword evidence="2" id="KW-1003">Cell membrane</keyword>
<dbReference type="EMBL" id="DAEPXK010000111">
    <property type="protein sequence ID" value="HBH1544613.1"/>
    <property type="molecule type" value="Genomic_DNA"/>
</dbReference>
<dbReference type="Pfam" id="PF02653">
    <property type="entry name" value="BPD_transp_2"/>
    <property type="match status" value="1"/>
</dbReference>
<evidence type="ECO:0000256" key="6">
    <source>
        <dbReference type="SAM" id="Phobius"/>
    </source>
</evidence>
<dbReference type="EMBL" id="DAEPXK010000036">
    <property type="protein sequence ID" value="HBH1543396.1"/>
    <property type="molecule type" value="Genomic_DNA"/>
</dbReference>
<dbReference type="RefSeq" id="WP_330377774.1">
    <property type="nucleotide sequence ID" value="NZ_BBYD01000148.1"/>
</dbReference>
<organism evidence="8 9">
    <name type="scientific">Clostridioides difficile</name>
    <name type="common">Peptoclostridium difficile</name>
    <dbReference type="NCBI Taxonomy" id="1496"/>
    <lineage>
        <taxon>Bacteria</taxon>
        <taxon>Bacillati</taxon>
        <taxon>Bacillota</taxon>
        <taxon>Clostridia</taxon>
        <taxon>Peptostreptococcales</taxon>
        <taxon>Peptostreptococcaceae</taxon>
        <taxon>Clostridioides</taxon>
    </lineage>
</organism>
<sequence>MSGIISVMTQSLILSIMALGVYITYKILDFPDMSADGSYTMGASIVAFSLTNGISPVVATLMAILCGCTAGLVTGILHIKFKIS</sequence>
<keyword evidence="3 6" id="KW-0812">Transmembrane</keyword>
<keyword evidence="4 6" id="KW-1133">Transmembrane helix</keyword>